<proteinExistence type="predicted"/>
<keyword evidence="3" id="KW-1185">Reference proteome</keyword>
<feature type="transmembrane region" description="Helical" evidence="1">
    <location>
        <begin position="12"/>
        <end position="43"/>
    </location>
</feature>
<dbReference type="InterPro" id="IPR007165">
    <property type="entry name" value="Phage_holin_4_2"/>
</dbReference>
<dbReference type="Pfam" id="PF04020">
    <property type="entry name" value="Phage_holin_4_2"/>
    <property type="match status" value="1"/>
</dbReference>
<dbReference type="PANTHER" id="PTHR37309">
    <property type="entry name" value="SLR0284 PROTEIN"/>
    <property type="match status" value="1"/>
</dbReference>
<dbReference type="AlphaFoldDB" id="A0A9X2FHW1"/>
<keyword evidence="1" id="KW-1133">Transmembrane helix</keyword>
<dbReference type="RefSeq" id="WP_253359439.1">
    <property type="nucleotide sequence ID" value="NZ_JAIULA010000004.1"/>
</dbReference>
<evidence type="ECO:0000313" key="2">
    <source>
        <dbReference type="EMBL" id="MCP0886354.1"/>
    </source>
</evidence>
<name>A0A9X2FHW1_9LACO</name>
<accession>A0A9X2FHW1</accession>
<keyword evidence="1" id="KW-0812">Transmembrane</keyword>
<reference evidence="2 3" key="1">
    <citation type="journal article" date="2023" name="Int. J. Syst. Evol. Microbiol.">
        <title>Ligilactobacillus ubinensis sp. nov., a novel species isolated from the wild ferment of a durian fruit (Durio zibethinus).</title>
        <authorList>
            <person name="Heng Y.C."/>
            <person name="Menon N."/>
            <person name="Chen B."/>
            <person name="Loo B.Z.L."/>
            <person name="Wong G.W.J."/>
            <person name="Lim A.C.H."/>
            <person name="Silvaraju S."/>
            <person name="Kittelmann S."/>
        </authorList>
    </citation>
    <scope>NUCLEOTIDE SEQUENCE [LARGE SCALE GENOMIC DNA]</scope>
    <source>
        <strain evidence="2 3">WILCCON 0076</strain>
    </source>
</reference>
<evidence type="ECO:0000256" key="1">
    <source>
        <dbReference type="SAM" id="Phobius"/>
    </source>
</evidence>
<protein>
    <submittedName>
        <fullName evidence="2">Phage holin family protein</fullName>
    </submittedName>
</protein>
<dbReference type="EMBL" id="JAIULA010000004">
    <property type="protein sequence ID" value="MCP0886354.1"/>
    <property type="molecule type" value="Genomic_DNA"/>
</dbReference>
<dbReference type="Proteomes" id="UP001139006">
    <property type="component" value="Unassembled WGS sequence"/>
</dbReference>
<evidence type="ECO:0000313" key="3">
    <source>
        <dbReference type="Proteomes" id="UP001139006"/>
    </source>
</evidence>
<organism evidence="2 3">
    <name type="scientific">Ligilactobacillus ubinensis</name>
    <dbReference type="NCBI Taxonomy" id="2876789"/>
    <lineage>
        <taxon>Bacteria</taxon>
        <taxon>Bacillati</taxon>
        <taxon>Bacillota</taxon>
        <taxon>Bacilli</taxon>
        <taxon>Lactobacillales</taxon>
        <taxon>Lactobacillaceae</taxon>
        <taxon>Ligilactobacillus</taxon>
    </lineage>
</organism>
<feature type="transmembrane region" description="Helical" evidence="1">
    <location>
        <begin position="50"/>
        <end position="70"/>
    </location>
</feature>
<keyword evidence="1" id="KW-0472">Membrane</keyword>
<gene>
    <name evidence="2" type="ORF">LB941_03260</name>
</gene>
<dbReference type="PANTHER" id="PTHR37309:SF1">
    <property type="entry name" value="SLR0284 PROTEIN"/>
    <property type="match status" value="1"/>
</dbReference>
<comment type="caution">
    <text evidence="2">The sequence shown here is derived from an EMBL/GenBank/DDBJ whole genome shotgun (WGS) entry which is preliminary data.</text>
</comment>
<feature type="transmembrane region" description="Helical" evidence="1">
    <location>
        <begin position="90"/>
        <end position="112"/>
    </location>
</feature>
<sequence>MGFWQRVVVNTLIFVALAGFFPSFLHVSTMWVAFIAAVVLGILNMFVKPILVLLSFPITIVTLGFFYLLINAFILELTSAVVGSSFEFASFGAALLISIILSIVNVIITSFLSR</sequence>